<dbReference type="AlphaFoldDB" id="A0A518J123"/>
<dbReference type="EMBL" id="CP036318">
    <property type="protein sequence ID" value="QDV59037.1"/>
    <property type="molecule type" value="Genomic_DNA"/>
</dbReference>
<gene>
    <name evidence="1" type="ORF">Mal33_50620</name>
</gene>
<accession>A0A518J123</accession>
<organism evidence="1 2">
    <name type="scientific">Rosistilla oblonga</name>
    <dbReference type="NCBI Taxonomy" id="2527990"/>
    <lineage>
        <taxon>Bacteria</taxon>
        <taxon>Pseudomonadati</taxon>
        <taxon>Planctomycetota</taxon>
        <taxon>Planctomycetia</taxon>
        <taxon>Pirellulales</taxon>
        <taxon>Pirellulaceae</taxon>
        <taxon>Rosistilla</taxon>
    </lineage>
</organism>
<protein>
    <submittedName>
        <fullName evidence="1">Uncharacterized protein</fullName>
    </submittedName>
</protein>
<reference evidence="1 2" key="1">
    <citation type="submission" date="2019-02" db="EMBL/GenBank/DDBJ databases">
        <title>Deep-cultivation of Planctomycetes and their phenomic and genomic characterization uncovers novel biology.</title>
        <authorList>
            <person name="Wiegand S."/>
            <person name="Jogler M."/>
            <person name="Boedeker C."/>
            <person name="Pinto D."/>
            <person name="Vollmers J."/>
            <person name="Rivas-Marin E."/>
            <person name="Kohn T."/>
            <person name="Peeters S.H."/>
            <person name="Heuer A."/>
            <person name="Rast P."/>
            <person name="Oberbeckmann S."/>
            <person name="Bunk B."/>
            <person name="Jeske O."/>
            <person name="Meyerdierks A."/>
            <person name="Storesund J.E."/>
            <person name="Kallscheuer N."/>
            <person name="Luecker S."/>
            <person name="Lage O.M."/>
            <person name="Pohl T."/>
            <person name="Merkel B.J."/>
            <person name="Hornburger P."/>
            <person name="Mueller R.-W."/>
            <person name="Bruemmer F."/>
            <person name="Labrenz M."/>
            <person name="Spormann A.M."/>
            <person name="Op den Camp H."/>
            <person name="Overmann J."/>
            <person name="Amann R."/>
            <person name="Jetten M.S.M."/>
            <person name="Mascher T."/>
            <person name="Medema M.H."/>
            <person name="Devos D.P."/>
            <person name="Kaster A.-K."/>
            <person name="Ovreas L."/>
            <person name="Rohde M."/>
            <person name="Galperin M.Y."/>
            <person name="Jogler C."/>
        </authorList>
    </citation>
    <scope>NUCLEOTIDE SEQUENCE [LARGE SCALE GENOMIC DNA]</scope>
    <source>
        <strain evidence="1 2">Mal33</strain>
    </source>
</reference>
<keyword evidence="2" id="KW-1185">Reference proteome</keyword>
<evidence type="ECO:0000313" key="1">
    <source>
        <dbReference type="EMBL" id="QDV59037.1"/>
    </source>
</evidence>
<proteinExistence type="predicted"/>
<dbReference type="Proteomes" id="UP000316770">
    <property type="component" value="Chromosome"/>
</dbReference>
<evidence type="ECO:0000313" key="2">
    <source>
        <dbReference type="Proteomes" id="UP000316770"/>
    </source>
</evidence>
<sequence length="175" mass="20080">MLTAVVGATTNLIVAFYRESLPIAWQTFTYAKAESLQRDGATVLFFGNPTYHPGGQLVRQRLDESPLRLASHRHVFVPLMRTYPNWNDPEIRNVWKRFGHTKRPVMLIFKPDGSIAQLEPLDTKAIEQQFTAQSPIPIIPSLAWGVTIVAFIAWRHSRNHKTEPKNAHERRIRVC</sequence>
<name>A0A518J123_9BACT</name>